<gene>
    <name evidence="1" type="ORF">SARC_14360</name>
</gene>
<organism evidence="1 2">
    <name type="scientific">Sphaeroforma arctica JP610</name>
    <dbReference type="NCBI Taxonomy" id="667725"/>
    <lineage>
        <taxon>Eukaryota</taxon>
        <taxon>Ichthyosporea</taxon>
        <taxon>Ichthyophonida</taxon>
        <taxon>Sphaeroforma</taxon>
    </lineage>
</organism>
<feature type="non-terminal residue" evidence="1">
    <location>
        <position position="143"/>
    </location>
</feature>
<name>A0A0L0F979_9EUKA</name>
<dbReference type="EMBL" id="KQ246108">
    <property type="protein sequence ID" value="KNC73081.1"/>
    <property type="molecule type" value="Genomic_DNA"/>
</dbReference>
<sequence>MCTNIPLYKCVQTFPYTNVYKHSLAYKHYDIDIYTQHPPTPLPTAQILQKTLKTKLTSIKLAIPPRPREAVMVGAVMLGLKTHMTIKERVSVCAYGLRSTTTVVDKYPRHLHVFDATLRRTVVADVFATVVEKGQKLATGHKA</sequence>
<accession>A0A0L0F979</accession>
<reference evidence="1 2" key="1">
    <citation type="submission" date="2011-02" db="EMBL/GenBank/DDBJ databases">
        <title>The Genome Sequence of Sphaeroforma arctica JP610.</title>
        <authorList>
            <consortium name="The Broad Institute Genome Sequencing Platform"/>
            <person name="Russ C."/>
            <person name="Cuomo C."/>
            <person name="Young S.K."/>
            <person name="Zeng Q."/>
            <person name="Gargeya S."/>
            <person name="Alvarado L."/>
            <person name="Berlin A."/>
            <person name="Chapman S.B."/>
            <person name="Chen Z."/>
            <person name="Freedman E."/>
            <person name="Gellesch M."/>
            <person name="Goldberg J."/>
            <person name="Griggs A."/>
            <person name="Gujja S."/>
            <person name="Heilman E."/>
            <person name="Heiman D."/>
            <person name="Howarth C."/>
            <person name="Mehta T."/>
            <person name="Neiman D."/>
            <person name="Pearson M."/>
            <person name="Roberts A."/>
            <person name="Saif S."/>
            <person name="Shea T."/>
            <person name="Shenoy N."/>
            <person name="Sisk P."/>
            <person name="Stolte C."/>
            <person name="Sykes S."/>
            <person name="White J."/>
            <person name="Yandava C."/>
            <person name="Burger G."/>
            <person name="Gray M.W."/>
            <person name="Holland P.W.H."/>
            <person name="King N."/>
            <person name="Lang F.B.F."/>
            <person name="Roger A.J."/>
            <person name="Ruiz-Trillo I."/>
            <person name="Haas B."/>
            <person name="Nusbaum C."/>
            <person name="Birren B."/>
        </authorList>
    </citation>
    <scope>NUCLEOTIDE SEQUENCE [LARGE SCALE GENOMIC DNA]</scope>
    <source>
        <strain evidence="1 2">JP610</strain>
    </source>
</reference>
<evidence type="ECO:0000313" key="1">
    <source>
        <dbReference type="EMBL" id="KNC73081.1"/>
    </source>
</evidence>
<keyword evidence="2" id="KW-1185">Reference proteome</keyword>
<evidence type="ECO:0000313" key="2">
    <source>
        <dbReference type="Proteomes" id="UP000054560"/>
    </source>
</evidence>
<dbReference type="GeneID" id="25914864"/>
<dbReference type="AlphaFoldDB" id="A0A0L0F979"/>
<protein>
    <submittedName>
        <fullName evidence="1">Uncharacterized protein</fullName>
    </submittedName>
</protein>
<dbReference type="Proteomes" id="UP000054560">
    <property type="component" value="Unassembled WGS sequence"/>
</dbReference>
<proteinExistence type="predicted"/>
<dbReference type="RefSeq" id="XP_014146983.1">
    <property type="nucleotide sequence ID" value="XM_014291508.1"/>
</dbReference>